<dbReference type="OrthoDB" id="3358371at2759"/>
<dbReference type="GO" id="GO:0005634">
    <property type="term" value="C:nucleus"/>
    <property type="evidence" value="ECO:0007669"/>
    <property type="project" value="TreeGrafter"/>
</dbReference>
<feature type="domain" description="NmrA-like" evidence="3">
    <location>
        <begin position="3"/>
        <end position="301"/>
    </location>
</feature>
<dbReference type="SUPFAM" id="SSF51735">
    <property type="entry name" value="NAD(P)-binding Rossmann-fold domains"/>
    <property type="match status" value="1"/>
</dbReference>
<sequence>MATKKTIVVVGATGRQGGSVVDTFLDLSNWHVRAITRAEVVSADLGDPVSLTAAFANANAIFLNTDFWTVFYPAKASLEAENKDVAAASHTAFEAETRYGKNAAVAAAAVPTLERIVVSSLGSVSVGGKYTRSLHPEAKNWTKEYIEREQPALAAKMSVIYLGAYSTNRLLAPTLDKSTGKFKFVSPIHDHIRLPVIDPQKSTGLFVRELIEDEAPGIKLLAYDSDLTIGQIVEVLSKASGKEAMYVPVTTQDMHKMGALWEHLDAIDFLNEHDYEASVPGVIRPSQLKTKVETKPFEEWLKEQDWDAVLAPPA</sequence>
<organism evidence="4 5">
    <name type="scientific">Viridothelium virens</name>
    <name type="common">Speckled blister lichen</name>
    <name type="synonym">Trypethelium virens</name>
    <dbReference type="NCBI Taxonomy" id="1048519"/>
    <lineage>
        <taxon>Eukaryota</taxon>
        <taxon>Fungi</taxon>
        <taxon>Dikarya</taxon>
        <taxon>Ascomycota</taxon>
        <taxon>Pezizomycotina</taxon>
        <taxon>Dothideomycetes</taxon>
        <taxon>Dothideomycetes incertae sedis</taxon>
        <taxon>Trypetheliales</taxon>
        <taxon>Trypetheliaceae</taxon>
        <taxon>Viridothelium</taxon>
    </lineage>
</organism>
<dbReference type="EMBL" id="ML991808">
    <property type="protein sequence ID" value="KAF2233287.1"/>
    <property type="molecule type" value="Genomic_DNA"/>
</dbReference>
<dbReference type="PANTHER" id="PTHR42748:SF29">
    <property type="entry name" value="NMRA-LIKE DOMAIN-CONTAINING PROTEIN"/>
    <property type="match status" value="1"/>
</dbReference>
<dbReference type="Gene3D" id="3.40.50.720">
    <property type="entry name" value="NAD(P)-binding Rossmann-like Domain"/>
    <property type="match status" value="1"/>
</dbReference>
<evidence type="ECO:0000313" key="4">
    <source>
        <dbReference type="EMBL" id="KAF2233287.1"/>
    </source>
</evidence>
<gene>
    <name evidence="4" type="ORF">EV356DRAFT_533929</name>
</gene>
<dbReference type="InterPro" id="IPR008030">
    <property type="entry name" value="NmrA-like"/>
</dbReference>
<evidence type="ECO:0000256" key="2">
    <source>
        <dbReference type="ARBA" id="ARBA00022857"/>
    </source>
</evidence>
<dbReference type="InterPro" id="IPR051164">
    <property type="entry name" value="NmrA-like_oxidored"/>
</dbReference>
<evidence type="ECO:0000256" key="1">
    <source>
        <dbReference type="ARBA" id="ARBA00006328"/>
    </source>
</evidence>
<dbReference type="Gene3D" id="3.90.25.10">
    <property type="entry name" value="UDP-galactose 4-epimerase, domain 1"/>
    <property type="match status" value="1"/>
</dbReference>
<accession>A0A6A6H5S0</accession>
<protein>
    <submittedName>
        <fullName evidence="4">NAD(P)-binding protein</fullName>
    </submittedName>
</protein>
<keyword evidence="5" id="KW-1185">Reference proteome</keyword>
<dbReference type="InterPro" id="IPR036291">
    <property type="entry name" value="NAD(P)-bd_dom_sf"/>
</dbReference>
<dbReference type="Proteomes" id="UP000800092">
    <property type="component" value="Unassembled WGS sequence"/>
</dbReference>
<dbReference type="Pfam" id="PF05368">
    <property type="entry name" value="NmrA"/>
    <property type="match status" value="1"/>
</dbReference>
<reference evidence="4" key="1">
    <citation type="journal article" date="2020" name="Stud. Mycol.">
        <title>101 Dothideomycetes genomes: a test case for predicting lifestyles and emergence of pathogens.</title>
        <authorList>
            <person name="Haridas S."/>
            <person name="Albert R."/>
            <person name="Binder M."/>
            <person name="Bloem J."/>
            <person name="Labutti K."/>
            <person name="Salamov A."/>
            <person name="Andreopoulos B."/>
            <person name="Baker S."/>
            <person name="Barry K."/>
            <person name="Bills G."/>
            <person name="Bluhm B."/>
            <person name="Cannon C."/>
            <person name="Castanera R."/>
            <person name="Culley D."/>
            <person name="Daum C."/>
            <person name="Ezra D."/>
            <person name="Gonzalez J."/>
            <person name="Henrissat B."/>
            <person name="Kuo A."/>
            <person name="Liang C."/>
            <person name="Lipzen A."/>
            <person name="Lutzoni F."/>
            <person name="Magnuson J."/>
            <person name="Mondo S."/>
            <person name="Nolan M."/>
            <person name="Ohm R."/>
            <person name="Pangilinan J."/>
            <person name="Park H.-J."/>
            <person name="Ramirez L."/>
            <person name="Alfaro M."/>
            <person name="Sun H."/>
            <person name="Tritt A."/>
            <person name="Yoshinaga Y."/>
            <person name="Zwiers L.-H."/>
            <person name="Turgeon B."/>
            <person name="Goodwin S."/>
            <person name="Spatafora J."/>
            <person name="Crous P."/>
            <person name="Grigoriev I."/>
        </authorList>
    </citation>
    <scope>NUCLEOTIDE SEQUENCE</scope>
    <source>
        <strain evidence="4">Tuck. ex Michener</strain>
    </source>
</reference>
<dbReference type="AlphaFoldDB" id="A0A6A6H5S0"/>
<evidence type="ECO:0000313" key="5">
    <source>
        <dbReference type="Proteomes" id="UP000800092"/>
    </source>
</evidence>
<name>A0A6A6H5S0_VIRVR</name>
<comment type="similarity">
    <text evidence="1">Belongs to the NmrA-type oxidoreductase family.</text>
</comment>
<dbReference type="PANTHER" id="PTHR42748">
    <property type="entry name" value="NITROGEN METABOLITE REPRESSION PROTEIN NMRA FAMILY MEMBER"/>
    <property type="match status" value="1"/>
</dbReference>
<evidence type="ECO:0000259" key="3">
    <source>
        <dbReference type="Pfam" id="PF05368"/>
    </source>
</evidence>
<keyword evidence="2" id="KW-0521">NADP</keyword>
<proteinExistence type="inferred from homology"/>